<dbReference type="Gene3D" id="3.40.50.300">
    <property type="entry name" value="P-loop containing nucleotide triphosphate hydrolases"/>
    <property type="match status" value="2"/>
</dbReference>
<evidence type="ECO:0000313" key="3">
    <source>
        <dbReference type="Proteomes" id="UP000000391"/>
    </source>
</evidence>
<dbReference type="AlphaFoldDB" id="D7E838"/>
<dbReference type="PANTHER" id="PTHR42927:SF1">
    <property type="entry name" value="HELICASE SUPERFAMILY 1 AND 2 DOMAIN-CONTAINING PROTEIN"/>
    <property type="match status" value="1"/>
</dbReference>
<dbReference type="REBASE" id="26595">
    <property type="entry name" value="MevORF463P"/>
</dbReference>
<reference evidence="2 3" key="1">
    <citation type="submission" date="2010-06" db="EMBL/GenBank/DDBJ databases">
        <title>Complete sequence chromosome of Methanohalobium evestigatum Z-7303.</title>
        <authorList>
            <consortium name="US DOE Joint Genome Institute"/>
            <person name="Lucas S."/>
            <person name="Copeland A."/>
            <person name="Lapidus A."/>
            <person name="Cheng J.-F."/>
            <person name="Bruce D."/>
            <person name="Goodwin L."/>
            <person name="Pitluck S."/>
            <person name="Saunders E."/>
            <person name="Detter J.C."/>
            <person name="Han C."/>
            <person name="Tapia R."/>
            <person name="Land M."/>
            <person name="Hauser L."/>
            <person name="Kyrpides N."/>
            <person name="Mikhailova N."/>
            <person name="Sieprawska-Lupa M."/>
            <person name="Whitman W.B."/>
            <person name="Anderson I."/>
            <person name="Woyke T."/>
        </authorList>
    </citation>
    <scope>NUCLEOTIDE SEQUENCE [LARGE SCALE GENOMIC DNA]</scope>
    <source>
        <strain evidence="3">ATCC BAA-1072 / DSM 3721 / NBRC 107634 / OCM 161 / Z-7303</strain>
    </source>
</reference>
<organism evidence="2 3">
    <name type="scientific">Methanohalobium evestigatum (strain ATCC BAA-1072 / DSM 3721 / NBRC 107634 / OCM 161 / Z-7303)</name>
    <dbReference type="NCBI Taxonomy" id="644295"/>
    <lineage>
        <taxon>Archaea</taxon>
        <taxon>Methanobacteriati</taxon>
        <taxon>Methanobacteriota</taxon>
        <taxon>Stenosarchaea group</taxon>
        <taxon>Methanomicrobia</taxon>
        <taxon>Methanosarcinales</taxon>
        <taxon>Methanosarcinaceae</taxon>
        <taxon>Methanohalobium</taxon>
    </lineage>
</organism>
<evidence type="ECO:0000259" key="1">
    <source>
        <dbReference type="PROSITE" id="PS51192"/>
    </source>
</evidence>
<dbReference type="KEGG" id="mev:Metev_0465"/>
<dbReference type="Proteomes" id="UP000000391">
    <property type="component" value="Chromosome"/>
</dbReference>
<dbReference type="EMBL" id="CP002069">
    <property type="protein sequence ID" value="ADI73380.1"/>
    <property type="molecule type" value="Genomic_DNA"/>
</dbReference>
<dbReference type="GeneID" id="9346084"/>
<sequence>MRTTVSENTFENDIVQTLVNQKGYIHRKNSDYDKELCMDPEMVIEFIWATQSKEWEKLEKQYGEQVKERFLERLQKNIERRGTLDVLKKGIKDRGCRFDLVYFKPETTLNVEHQDRYKANRFSVIQQLHYNTKNEKSIDLVLFINGLPIITSELKNPLNEQNVEHAIHQYRKDRSPKEPLLSPRRCFVHFAVDTDLVYMATKLKGESTKFLPFNRGYENGSGNPPPEDPEKYKTYYLWEEIWDKDMLLDIISDYIVLLDDDEYIFPRYHQLKAVNSMIENARLNGPGHRYLVQHSTGSGKSFTIAWLCNKLSGLHDENNNRIFDSIIVITDRRVLDQQLSSTMFEFEQVRGTVEWIDSNKKSEQLKQALESNKEIIVVTLQTFPFLVDEANQLSDRNFAIVVDEAHSSQSGETARGSRKVLVSADDVQYEDEMEKDVEDVINSEIEKTVGPAKNISYFAFTATPKQKTLELFGTKMPDGSYEPYHLYSMKQAIEEGFILNPLENYTTFETYFELKKKIEDDPEYDRTTAYGLLRSHVDSSKPAISKKTSIMLDHFYNNIMTRIGGKAKAMVVTSSRANAVKYKLEFDKQINDNGYPFEALVAFSGTVEGNDVEKVYSDYEFTESKMNGFPDSKTSQYFDENDDYRILIVANKFQTGFDQPLLHTMYVDKKLGGVNAVQTLSRLNRIHPEKHDTMVLDFANDAEDIKKSFENFHVKTTLSEGTDPNKLHDYEDALKDFRIFTEDDVEKFAQEYFSTSGTQAKLYSILEPVIQEWESRPEEERKDFKKQMQSFTRLYAFLSHIMTFRDTELEKLYQFSRFLVKKLKIGYKRLPTEILDCVDLESLRISEDSKGSIVLTDKEGELKPISDMGTGTTREEELAPLSEILNELNERFGTEFTEDDRVAQVIEDMRDRLLKTEKLQRAANPEINSKDNFARTFEWFFDDEVENLINTSLDLYKKMSDDGDLRHNVKQALLKDIYSKLVESDNRK</sequence>
<evidence type="ECO:0000313" key="2">
    <source>
        <dbReference type="EMBL" id="ADI73380.1"/>
    </source>
</evidence>
<dbReference type="RefSeq" id="WP_013193948.1">
    <property type="nucleotide sequence ID" value="NC_014253.1"/>
</dbReference>
<dbReference type="Pfam" id="PF18766">
    <property type="entry name" value="SWI2_SNF2"/>
    <property type="match status" value="1"/>
</dbReference>
<dbReference type="Pfam" id="PF04313">
    <property type="entry name" value="HSDR_N"/>
    <property type="match status" value="1"/>
</dbReference>
<dbReference type="GO" id="GO:0005524">
    <property type="term" value="F:ATP binding"/>
    <property type="evidence" value="ECO:0007669"/>
    <property type="project" value="UniProtKB-KW"/>
</dbReference>
<dbReference type="GO" id="GO:0009035">
    <property type="term" value="F:type I site-specific deoxyribonuclease activity"/>
    <property type="evidence" value="ECO:0007669"/>
    <property type="project" value="UniProtKB-EC"/>
</dbReference>
<dbReference type="InterPro" id="IPR055180">
    <property type="entry name" value="HsdR_RecA-like_helicase_dom_2"/>
</dbReference>
<dbReference type="Gene3D" id="3.90.1570.50">
    <property type="match status" value="1"/>
</dbReference>
<dbReference type="InterPro" id="IPR014001">
    <property type="entry name" value="Helicase_ATP-bd"/>
</dbReference>
<proteinExistence type="predicted"/>
<dbReference type="PROSITE" id="PS51192">
    <property type="entry name" value="HELICASE_ATP_BIND_1"/>
    <property type="match status" value="1"/>
</dbReference>
<dbReference type="GO" id="GO:0120545">
    <property type="term" value="F:nucleic acid conformation isomerase activity"/>
    <property type="evidence" value="ECO:0007669"/>
    <property type="project" value="UniProtKB-ARBA"/>
</dbReference>
<dbReference type="CDD" id="cd22332">
    <property type="entry name" value="HsdR_N"/>
    <property type="match status" value="1"/>
</dbReference>
<accession>D7E838</accession>
<dbReference type="HOGENOM" id="CLU_010804_0_0_2"/>
<dbReference type="STRING" id="644295.Metev_0465"/>
<feature type="domain" description="Helicase ATP-binding" evidence="1">
    <location>
        <begin position="281"/>
        <end position="482"/>
    </location>
</feature>
<dbReference type="SUPFAM" id="SSF52540">
    <property type="entry name" value="P-loop containing nucleoside triphosphate hydrolases"/>
    <property type="match status" value="2"/>
</dbReference>
<dbReference type="PANTHER" id="PTHR42927">
    <property type="entry name" value="HELICASE SUPERFAMILY 1 AND 2 DOMAIN-CONTAINING PROTEIN"/>
    <property type="match status" value="1"/>
</dbReference>
<name>D7E838_METEZ</name>
<dbReference type="GO" id="GO:0009307">
    <property type="term" value="P:DNA restriction-modification system"/>
    <property type="evidence" value="ECO:0007669"/>
    <property type="project" value="UniProtKB-KW"/>
</dbReference>
<dbReference type="InterPro" id="IPR040980">
    <property type="entry name" value="SWI2_SNF2"/>
</dbReference>
<dbReference type="InterPro" id="IPR027417">
    <property type="entry name" value="P-loop_NTPase"/>
</dbReference>
<dbReference type="Pfam" id="PF22679">
    <property type="entry name" value="T1R_D3-like"/>
    <property type="match status" value="1"/>
</dbReference>
<dbReference type="GO" id="GO:0003677">
    <property type="term" value="F:DNA binding"/>
    <property type="evidence" value="ECO:0007669"/>
    <property type="project" value="UniProtKB-KW"/>
</dbReference>
<dbReference type="InterPro" id="IPR007409">
    <property type="entry name" value="Restrct_endonuc_type1_HsdR_N"/>
</dbReference>
<keyword evidence="3" id="KW-1185">Reference proteome</keyword>
<gene>
    <name evidence="2" type="ordered locus">Metev_0465</name>
</gene>
<dbReference type="SMART" id="SM00487">
    <property type="entry name" value="DEXDc"/>
    <property type="match status" value="1"/>
</dbReference>
<protein>
    <recommendedName>
        <fullName evidence="1">Helicase ATP-binding domain-containing protein</fullName>
    </recommendedName>
</protein>